<reference evidence="2" key="2">
    <citation type="journal article" date="2019" name="Nat. Commun.">
        <title>Spatiotemporal dynamics of multidrug resistant bacteria on intensive care unit surfaces.</title>
        <authorList>
            <person name="D'Souza A.W."/>
            <person name="Potter R.F."/>
            <person name="Wallace M."/>
            <person name="Shupe A."/>
            <person name="Patel S."/>
            <person name="Sun X."/>
            <person name="Gul D."/>
            <person name="Kwon J.H."/>
            <person name="Andleeb S."/>
            <person name="Burnham C.D."/>
            <person name="Dantas G."/>
        </authorList>
    </citation>
    <scope>NUCLEOTIDE SEQUENCE</scope>
    <source>
        <strain evidence="2">AL_065</strain>
    </source>
</reference>
<protein>
    <submittedName>
        <fullName evidence="2">Uncharacterized protein</fullName>
    </submittedName>
</protein>
<evidence type="ECO:0000256" key="1">
    <source>
        <dbReference type="SAM" id="Phobius"/>
    </source>
</evidence>
<gene>
    <name evidence="2" type="ORF">EVX74_013445</name>
</gene>
<dbReference type="Proteomes" id="UP000293391">
    <property type="component" value="Chromosome"/>
</dbReference>
<name>A0AAJ4P3E6_ACILW</name>
<keyword evidence="1" id="KW-0472">Membrane</keyword>
<organism evidence="2 3">
    <name type="scientific">Acinetobacter lwoffii</name>
    <dbReference type="NCBI Taxonomy" id="28090"/>
    <lineage>
        <taxon>Bacteria</taxon>
        <taxon>Pseudomonadati</taxon>
        <taxon>Pseudomonadota</taxon>
        <taxon>Gammaproteobacteria</taxon>
        <taxon>Moraxellales</taxon>
        <taxon>Moraxellaceae</taxon>
        <taxon>Acinetobacter</taxon>
    </lineage>
</organism>
<dbReference type="EMBL" id="CP078045">
    <property type="protein sequence ID" value="QXR07058.1"/>
    <property type="molecule type" value="Genomic_DNA"/>
</dbReference>
<evidence type="ECO:0000313" key="2">
    <source>
        <dbReference type="EMBL" id="QXR07058.1"/>
    </source>
</evidence>
<accession>A0AAJ4P3E6</accession>
<keyword evidence="1" id="KW-1133">Transmembrane helix</keyword>
<reference evidence="2" key="3">
    <citation type="submission" date="2021-06" db="EMBL/GenBank/DDBJ databases">
        <authorList>
            <person name="Diorio-Toth L."/>
        </authorList>
    </citation>
    <scope>NUCLEOTIDE SEQUENCE</scope>
    <source>
        <strain evidence="2">AL_065</strain>
    </source>
</reference>
<proteinExistence type="predicted"/>
<dbReference type="AlphaFoldDB" id="A0AAJ4P3E6"/>
<feature type="transmembrane region" description="Helical" evidence="1">
    <location>
        <begin position="6"/>
        <end position="22"/>
    </location>
</feature>
<keyword evidence="1" id="KW-0812">Transmembrane</keyword>
<dbReference type="RefSeq" id="WP_129716336.1">
    <property type="nucleotide sequence ID" value="NZ_CP078045.1"/>
</dbReference>
<evidence type="ECO:0000313" key="3">
    <source>
        <dbReference type="Proteomes" id="UP000293391"/>
    </source>
</evidence>
<sequence length="83" mass="9802">MLFNTLLGLNMLCIGLYFYVLISQKKKNYYLSILIRLMTLGLFGLVIVDRYETQNHLILLLLLWVGFESMEQFYTRKKSSSVK</sequence>
<reference evidence="2" key="1">
    <citation type="submission" date="2018-10" db="EMBL/GenBank/DDBJ databases">
        <authorList>
            <person name="D'Souza A.W."/>
            <person name="Potter R.F."/>
            <person name="Wallace M."/>
            <person name="Shupe A."/>
            <person name="Patel S."/>
            <person name="Sun S."/>
            <person name="Gul D."/>
            <person name="Kwon J.H."/>
            <person name="Andleeb S."/>
            <person name="Burnham C.-A.D."/>
            <person name="Dantas G."/>
        </authorList>
    </citation>
    <scope>NUCLEOTIDE SEQUENCE</scope>
    <source>
        <strain evidence="2">AL_065</strain>
    </source>
</reference>
<feature type="transmembrane region" description="Helical" evidence="1">
    <location>
        <begin position="29"/>
        <end position="48"/>
    </location>
</feature>